<evidence type="ECO:0000313" key="1">
    <source>
        <dbReference type="EMBL" id="KES06072.1"/>
    </source>
</evidence>
<evidence type="ECO:0000313" key="2">
    <source>
        <dbReference type="Proteomes" id="UP000028341"/>
    </source>
</evidence>
<dbReference type="STRING" id="55952.BU52_16775"/>
<comment type="caution">
    <text evidence="1">The sequence shown here is derived from an EMBL/GenBank/DDBJ whole genome shotgun (WGS) entry which is preliminary data.</text>
</comment>
<reference evidence="1 2" key="1">
    <citation type="submission" date="2014-02" db="EMBL/GenBank/DDBJ databases">
        <title>The genome announcement of Streptomyces toyocaensis NRRL15009.</title>
        <authorList>
            <person name="Hong H.-J."/>
            <person name="Kwun M.J."/>
        </authorList>
    </citation>
    <scope>NUCLEOTIDE SEQUENCE [LARGE SCALE GENOMIC DNA]</scope>
    <source>
        <strain evidence="1 2">NRRL 15009</strain>
    </source>
</reference>
<name>A0A081XR99_STRTO</name>
<organism evidence="1 2">
    <name type="scientific">Streptomyces toyocaensis</name>
    <dbReference type="NCBI Taxonomy" id="55952"/>
    <lineage>
        <taxon>Bacteria</taxon>
        <taxon>Bacillati</taxon>
        <taxon>Actinomycetota</taxon>
        <taxon>Actinomycetes</taxon>
        <taxon>Kitasatosporales</taxon>
        <taxon>Streptomycetaceae</taxon>
        <taxon>Streptomyces</taxon>
    </lineage>
</organism>
<keyword evidence="2" id="KW-1185">Reference proteome</keyword>
<accession>A0A081XR99</accession>
<dbReference type="OrthoDB" id="3632864at2"/>
<dbReference type="Proteomes" id="UP000028341">
    <property type="component" value="Unassembled WGS sequence"/>
</dbReference>
<dbReference type="EMBL" id="JFCB01000013">
    <property type="protein sequence ID" value="KES06072.1"/>
    <property type="molecule type" value="Genomic_DNA"/>
</dbReference>
<protein>
    <submittedName>
        <fullName evidence="1">Uncharacterized protein</fullName>
    </submittedName>
</protein>
<dbReference type="AlphaFoldDB" id="A0A081XR99"/>
<dbReference type="RefSeq" id="WP_037934567.1">
    <property type="nucleotide sequence ID" value="NZ_JBFADL010000029.1"/>
</dbReference>
<dbReference type="eggNOG" id="ENOG503032P">
    <property type="taxonomic scope" value="Bacteria"/>
</dbReference>
<proteinExistence type="predicted"/>
<sequence>MTSEEPTESEALAVWCARLPGLREQARRTGVGERLDRDVARVQEGGSAVRAVHKWVRDGDPEAVRVWSGRDLLGLVGFPGATRTTPVGAGTYVCPRERCDRTAGRDAQGHVPVCHAFGAAMRPTA</sequence>
<gene>
    <name evidence="1" type="ORF">BU52_16775</name>
</gene>